<protein>
    <submittedName>
        <fullName evidence="1">Uncharacterized protein</fullName>
    </submittedName>
</protein>
<dbReference type="Proteomes" id="UP000827976">
    <property type="component" value="Chromosome 5"/>
</dbReference>
<evidence type="ECO:0000313" key="1">
    <source>
        <dbReference type="EMBL" id="KAH7683142.1"/>
    </source>
</evidence>
<comment type="caution">
    <text evidence="1">The sequence shown here is derived from an EMBL/GenBank/DDBJ whole genome shotgun (WGS) entry which is preliminary data.</text>
</comment>
<organism evidence="1 2">
    <name type="scientific">Dioscorea alata</name>
    <name type="common">Purple yam</name>
    <dbReference type="NCBI Taxonomy" id="55571"/>
    <lineage>
        <taxon>Eukaryota</taxon>
        <taxon>Viridiplantae</taxon>
        <taxon>Streptophyta</taxon>
        <taxon>Embryophyta</taxon>
        <taxon>Tracheophyta</taxon>
        <taxon>Spermatophyta</taxon>
        <taxon>Magnoliopsida</taxon>
        <taxon>Liliopsida</taxon>
        <taxon>Dioscoreales</taxon>
        <taxon>Dioscoreaceae</taxon>
        <taxon>Dioscorea</taxon>
    </lineage>
</organism>
<dbReference type="EMBL" id="CM037015">
    <property type="protein sequence ID" value="KAH7683142.1"/>
    <property type="molecule type" value="Genomic_DNA"/>
</dbReference>
<gene>
    <name evidence="1" type="ORF">IHE45_05G163000</name>
</gene>
<name>A0ACB7W6U4_DIOAL</name>
<sequence>MGLPGKSEMCGGENTHTYFIAKYGLDISLSIRRNSCKRSNHGMAVEQEQMKSKTTSAFTSYIVHFSAPFRPWSLKIPLGDGYHESLVLDLSSL</sequence>
<reference evidence="2" key="1">
    <citation type="journal article" date="2022" name="Nat. Commun.">
        <title>Chromosome evolution and the genetic basis of agronomically important traits in greater yam.</title>
        <authorList>
            <person name="Bredeson J.V."/>
            <person name="Lyons J.B."/>
            <person name="Oniyinde I.O."/>
            <person name="Okereke N.R."/>
            <person name="Kolade O."/>
            <person name="Nnabue I."/>
            <person name="Nwadili C.O."/>
            <person name="Hribova E."/>
            <person name="Parker M."/>
            <person name="Nwogha J."/>
            <person name="Shu S."/>
            <person name="Carlson J."/>
            <person name="Kariba R."/>
            <person name="Muthemba S."/>
            <person name="Knop K."/>
            <person name="Barton G.J."/>
            <person name="Sherwood A.V."/>
            <person name="Lopez-Montes A."/>
            <person name="Asiedu R."/>
            <person name="Jamnadass R."/>
            <person name="Muchugi A."/>
            <person name="Goodstein D."/>
            <person name="Egesi C.N."/>
            <person name="Featherston J."/>
            <person name="Asfaw A."/>
            <person name="Simpson G.G."/>
            <person name="Dolezel J."/>
            <person name="Hendre P.S."/>
            <person name="Van Deynze A."/>
            <person name="Kumar P.L."/>
            <person name="Obidiegwu J.E."/>
            <person name="Bhattacharjee R."/>
            <person name="Rokhsar D.S."/>
        </authorList>
    </citation>
    <scope>NUCLEOTIDE SEQUENCE [LARGE SCALE GENOMIC DNA]</scope>
    <source>
        <strain evidence="2">cv. TDa95/00328</strain>
    </source>
</reference>
<proteinExistence type="predicted"/>
<keyword evidence="2" id="KW-1185">Reference proteome</keyword>
<accession>A0ACB7W6U4</accession>
<evidence type="ECO:0000313" key="2">
    <source>
        <dbReference type="Proteomes" id="UP000827976"/>
    </source>
</evidence>